<feature type="compositionally biased region" description="Basic and acidic residues" evidence="7">
    <location>
        <begin position="374"/>
        <end position="383"/>
    </location>
</feature>
<dbReference type="GO" id="GO:0005634">
    <property type="term" value="C:nucleus"/>
    <property type="evidence" value="ECO:0007669"/>
    <property type="project" value="UniProtKB-SubCell"/>
</dbReference>
<dbReference type="InterPro" id="IPR014710">
    <property type="entry name" value="RmlC-like_jellyroll"/>
</dbReference>
<evidence type="ECO:0000256" key="4">
    <source>
        <dbReference type="ARBA" id="ARBA00023242"/>
    </source>
</evidence>
<keyword evidence="11" id="KW-1185">Reference proteome</keyword>
<dbReference type="EMBL" id="KV745460">
    <property type="protein sequence ID" value="OCK74530.1"/>
    <property type="molecule type" value="Genomic_DNA"/>
</dbReference>
<dbReference type="AlphaFoldDB" id="A0A8E2DZB9"/>
<feature type="compositionally biased region" description="Polar residues" evidence="7">
    <location>
        <begin position="64"/>
        <end position="94"/>
    </location>
</feature>
<proteinExistence type="inferred from homology"/>
<keyword evidence="4" id="KW-0539">Nucleus</keyword>
<organism evidence="10 11">
    <name type="scientific">Lepidopterella palustris CBS 459.81</name>
    <dbReference type="NCBI Taxonomy" id="1314670"/>
    <lineage>
        <taxon>Eukaryota</taxon>
        <taxon>Fungi</taxon>
        <taxon>Dikarya</taxon>
        <taxon>Ascomycota</taxon>
        <taxon>Pezizomycotina</taxon>
        <taxon>Dothideomycetes</taxon>
        <taxon>Pleosporomycetidae</taxon>
        <taxon>Mytilinidiales</taxon>
        <taxon>Argynnaceae</taxon>
        <taxon>Lepidopterella</taxon>
    </lineage>
</organism>
<feature type="domain" description="Mif2 N-terminal" evidence="9">
    <location>
        <begin position="16"/>
        <end position="152"/>
    </location>
</feature>
<dbReference type="InterPro" id="IPR011051">
    <property type="entry name" value="RmlC_Cupin_sf"/>
</dbReference>
<feature type="domain" description="Mif2/CENP-C cupin" evidence="8">
    <location>
        <begin position="615"/>
        <end position="699"/>
    </location>
</feature>
<dbReference type="PANTHER" id="PTHR16684">
    <property type="entry name" value="CENTROMERE PROTEIN C"/>
    <property type="match status" value="1"/>
</dbReference>
<evidence type="ECO:0000259" key="9">
    <source>
        <dbReference type="Pfam" id="PF15624"/>
    </source>
</evidence>
<dbReference type="CDD" id="cd06993">
    <property type="entry name" value="cupin_CENP-C_C"/>
    <property type="match status" value="1"/>
</dbReference>
<dbReference type="Proteomes" id="UP000250266">
    <property type="component" value="Unassembled WGS sequence"/>
</dbReference>
<feature type="compositionally biased region" description="Basic residues" evidence="7">
    <location>
        <begin position="289"/>
        <end position="301"/>
    </location>
</feature>
<keyword evidence="3" id="KW-0238">DNA-binding</keyword>
<dbReference type="InterPro" id="IPR028929">
    <property type="entry name" value="Mif2_N"/>
</dbReference>
<feature type="region of interest" description="Disordered" evidence="7">
    <location>
        <begin position="23"/>
        <end position="151"/>
    </location>
</feature>
<dbReference type="GO" id="GO:0019237">
    <property type="term" value="F:centromeric DNA binding"/>
    <property type="evidence" value="ECO:0007669"/>
    <property type="project" value="InterPro"/>
</dbReference>
<dbReference type="Pfam" id="PF15624">
    <property type="entry name" value="Mif2_N"/>
    <property type="match status" value="1"/>
</dbReference>
<dbReference type="Pfam" id="PF11699">
    <property type="entry name" value="CENP-C_C"/>
    <property type="match status" value="1"/>
</dbReference>
<evidence type="ECO:0000313" key="10">
    <source>
        <dbReference type="EMBL" id="OCK74530.1"/>
    </source>
</evidence>
<comment type="function">
    <text evidence="5">Component of the kinetochore, a multiprotein complex that assembles on centromeric DNA and attaches chromosomes to spindle microtubules, mediating chromosome segregation and sister chromatid segregation during meiosis and mitosis. Component of the inner kinetochore constitutive centromere-associated network (CCAN), which serves as a structural platform for outer kinetochore assembly.</text>
</comment>
<evidence type="ECO:0000256" key="6">
    <source>
        <dbReference type="ARBA" id="ARBA00075033"/>
    </source>
</evidence>
<evidence type="ECO:0000313" key="11">
    <source>
        <dbReference type="Proteomes" id="UP000250266"/>
    </source>
</evidence>
<dbReference type="SUPFAM" id="SSF51182">
    <property type="entry name" value="RmlC-like cupins"/>
    <property type="match status" value="1"/>
</dbReference>
<dbReference type="GO" id="GO:0000776">
    <property type="term" value="C:kinetochore"/>
    <property type="evidence" value="ECO:0007669"/>
    <property type="project" value="InterPro"/>
</dbReference>
<gene>
    <name evidence="10" type="ORF">K432DRAFT_386757</name>
</gene>
<evidence type="ECO:0000256" key="2">
    <source>
        <dbReference type="ARBA" id="ARBA00010291"/>
    </source>
</evidence>
<evidence type="ECO:0000259" key="8">
    <source>
        <dbReference type="Pfam" id="PF11699"/>
    </source>
</evidence>
<dbReference type="InterPro" id="IPR025974">
    <property type="entry name" value="Mif2/CENP-C_cupin"/>
</dbReference>
<feature type="region of interest" description="Disordered" evidence="7">
    <location>
        <begin position="210"/>
        <end position="438"/>
    </location>
</feature>
<dbReference type="GO" id="GO:0051315">
    <property type="term" value="P:attachment of mitotic spindle microtubules to kinetochore"/>
    <property type="evidence" value="ECO:0007669"/>
    <property type="project" value="TreeGrafter"/>
</dbReference>
<sequence>MAPVNTPGRKKRENNFFDIGVQGRKTGITLQDNGIRDENGIEPLDGIFSSPEKSPPKRSSSRKTGGTVTSSESMDVQESSMPEPTETLHAQQLHRSSKTMLPPPLARSPIKTALGSSPRRQSSMGPRSQARMSTDTPDHAASYPAVSRRLDFSAKEQDTSIFQATPASVIGAGARLRGKARADVYDLEVSPVRGQKRTYDESIVEDETFANGDSETHVNGVHEDGLLPPAQDESLQSIQGYDDTEAGTYNDESMALTQATPPPAKRSRRSQMRDQVDSSQVEEPLPPAKKTRRVMKHKGRGGTRPGSGRKAKDLREDLVASASIAQKSSPSLQAKKKEPVKRGGRSKKKQPEPVAEFEEPAEEDSALAEEPAEDEHVIQEETKPAPLNRKGRGRLAAKTVKVHKDGPSNDKGEPAFKVPKKPGRKPKATAPPTERDPNVIIRSIRDSSHTIVDATGLPFPRSPSKAVSEVGSVTSTMSRVGRSLQILRQGTPMDDEGVRTTRSGRSSVKPVDWWKNERIKYDYLGNKEAVVRAEDVVKEQRAPRKTSKRKRGMSIVREEEEEEELEEWEENPGFVVGHVNRWDETIGVASRDEEEQEIAWSNSKIDVREVQGGNFGYGKVVSNDFFGAGLVDLPAGGFKRLKNSRRMQMVFCVLSGGVEVVVGESKFTIHNGGIWQVPRGNSYSIENKSQKPARIFFAQGCEVLAPTE</sequence>
<dbReference type="InterPro" id="IPR028386">
    <property type="entry name" value="CENP-C/Mif2/cnp3"/>
</dbReference>
<evidence type="ECO:0000256" key="1">
    <source>
        <dbReference type="ARBA" id="ARBA00004123"/>
    </source>
</evidence>
<dbReference type="OrthoDB" id="1939643at2759"/>
<evidence type="ECO:0000256" key="3">
    <source>
        <dbReference type="ARBA" id="ARBA00023125"/>
    </source>
</evidence>
<feature type="compositionally biased region" description="Polar residues" evidence="7">
    <location>
        <begin position="323"/>
        <end position="332"/>
    </location>
</feature>
<feature type="compositionally biased region" description="Acidic residues" evidence="7">
    <location>
        <begin position="355"/>
        <end position="373"/>
    </location>
</feature>
<dbReference type="GO" id="GO:0051455">
    <property type="term" value="P:spindle attachment to meiosis I kinetochore"/>
    <property type="evidence" value="ECO:0007669"/>
    <property type="project" value="TreeGrafter"/>
</dbReference>
<name>A0A8E2DZB9_9PEZI</name>
<feature type="compositionally biased region" description="Basic and acidic residues" evidence="7">
    <location>
        <begin position="214"/>
        <end position="225"/>
    </location>
</feature>
<reference evidence="10 11" key="1">
    <citation type="journal article" date="2016" name="Nat. Commun.">
        <title>Ectomycorrhizal ecology is imprinted in the genome of the dominant symbiotic fungus Cenococcum geophilum.</title>
        <authorList>
            <consortium name="DOE Joint Genome Institute"/>
            <person name="Peter M."/>
            <person name="Kohler A."/>
            <person name="Ohm R.A."/>
            <person name="Kuo A."/>
            <person name="Krutzmann J."/>
            <person name="Morin E."/>
            <person name="Arend M."/>
            <person name="Barry K.W."/>
            <person name="Binder M."/>
            <person name="Choi C."/>
            <person name="Clum A."/>
            <person name="Copeland A."/>
            <person name="Grisel N."/>
            <person name="Haridas S."/>
            <person name="Kipfer T."/>
            <person name="LaButti K."/>
            <person name="Lindquist E."/>
            <person name="Lipzen A."/>
            <person name="Maire R."/>
            <person name="Meier B."/>
            <person name="Mihaltcheva S."/>
            <person name="Molinier V."/>
            <person name="Murat C."/>
            <person name="Poggeler S."/>
            <person name="Quandt C.A."/>
            <person name="Sperisen C."/>
            <person name="Tritt A."/>
            <person name="Tisserant E."/>
            <person name="Crous P.W."/>
            <person name="Henrissat B."/>
            <person name="Nehls U."/>
            <person name="Egli S."/>
            <person name="Spatafora J.W."/>
            <person name="Grigoriev I.V."/>
            <person name="Martin F.M."/>
        </authorList>
    </citation>
    <scope>NUCLEOTIDE SEQUENCE [LARGE SCALE GENOMIC DNA]</scope>
    <source>
        <strain evidence="10 11">CBS 459.81</strain>
    </source>
</reference>
<feature type="compositionally biased region" description="Polar residues" evidence="7">
    <location>
        <begin position="114"/>
        <end position="135"/>
    </location>
</feature>
<feature type="compositionally biased region" description="Basic residues" evidence="7">
    <location>
        <begin position="418"/>
        <end position="427"/>
    </location>
</feature>
<protein>
    <recommendedName>
        <fullName evidence="6">CENP-C homolog</fullName>
    </recommendedName>
</protein>
<comment type="subcellular location">
    <subcellularLocation>
        <location evidence="1">Nucleus</location>
    </subcellularLocation>
</comment>
<dbReference type="FunFam" id="2.60.120.10:FF:000033">
    <property type="entry name" value="Centromere protein C 1"/>
    <property type="match status" value="1"/>
</dbReference>
<feature type="compositionally biased region" description="Basic and acidic residues" evidence="7">
    <location>
        <begin position="402"/>
        <end position="414"/>
    </location>
</feature>
<comment type="similarity">
    <text evidence="2">Belongs to the CENP-C/MIF2 family.</text>
</comment>
<evidence type="ECO:0000256" key="5">
    <source>
        <dbReference type="ARBA" id="ARBA00057947"/>
    </source>
</evidence>
<dbReference type="Gene3D" id="2.60.120.10">
    <property type="entry name" value="Jelly Rolls"/>
    <property type="match status" value="1"/>
</dbReference>
<dbReference type="GO" id="GO:0051382">
    <property type="term" value="P:kinetochore assembly"/>
    <property type="evidence" value="ECO:0007669"/>
    <property type="project" value="InterPro"/>
</dbReference>
<dbReference type="PANTHER" id="PTHR16684:SF11">
    <property type="entry name" value="CENTROMERE PROTEIN C"/>
    <property type="match status" value="1"/>
</dbReference>
<accession>A0A8E2DZB9</accession>
<evidence type="ECO:0000256" key="7">
    <source>
        <dbReference type="SAM" id="MobiDB-lite"/>
    </source>
</evidence>